<dbReference type="Pfam" id="PF04305">
    <property type="entry name" value="DUF455"/>
    <property type="match status" value="1"/>
</dbReference>
<protein>
    <submittedName>
        <fullName evidence="1">DUF455 domain-containing protein</fullName>
    </submittedName>
</protein>
<evidence type="ECO:0000313" key="2">
    <source>
        <dbReference type="Proteomes" id="UP000250928"/>
    </source>
</evidence>
<dbReference type="InterPro" id="IPR009078">
    <property type="entry name" value="Ferritin-like_SF"/>
</dbReference>
<dbReference type="CDD" id="cd00657">
    <property type="entry name" value="Ferritin_like"/>
    <property type="match status" value="1"/>
</dbReference>
<dbReference type="PIRSF" id="PIRSF012318">
    <property type="entry name" value="UCP012318"/>
    <property type="match status" value="1"/>
</dbReference>
<dbReference type="InterPro" id="IPR007402">
    <property type="entry name" value="DUF455"/>
</dbReference>
<dbReference type="PANTHER" id="PTHR42782:SF4">
    <property type="entry name" value="DUF455 DOMAIN-CONTAINING PROTEIN"/>
    <property type="match status" value="1"/>
</dbReference>
<organism evidence="1 2">
    <name type="scientific">Candidatus Sedimenticola endophacoides</name>
    <dbReference type="NCBI Taxonomy" id="2548426"/>
    <lineage>
        <taxon>Bacteria</taxon>
        <taxon>Pseudomonadati</taxon>
        <taxon>Pseudomonadota</taxon>
        <taxon>Gammaproteobacteria</taxon>
        <taxon>Chromatiales</taxon>
        <taxon>Sedimenticolaceae</taxon>
        <taxon>Sedimenticola</taxon>
    </lineage>
</organism>
<dbReference type="PANTHER" id="PTHR42782">
    <property type="entry name" value="SI:CH73-314G15.3"/>
    <property type="match status" value="1"/>
</dbReference>
<dbReference type="AlphaFoldDB" id="A0A6N4E4U9"/>
<comment type="caution">
    <text evidence="1">The sequence shown here is derived from an EMBL/GenBank/DDBJ whole genome shotgun (WGS) entry which is preliminary data.</text>
</comment>
<sequence>MSTKDFNLFGRARACLVCRDPERKLALAHALEADWRRGALTRDAVELEPVETAGHPQRPELVHPRHLRPRSLGSEEGRLAMIHAITHIEFNAINLACDALFRFHDMPDAYYGDWIQVAREEAEHFALLRARLREAGRDYGDYPAHTGLWDMARKTAHDPLVRMALIPRMMEARGLDVTPGIMRRFAAVGDRRTVAALEVILREEVGHVEMGSRWFHHLCRERGLEPEATYFALLQQYLDGTIRCPLNREARRAARFSEGELERLQTMCRG</sequence>
<gene>
    <name evidence="1" type="ORF">C3L24_03905</name>
</gene>
<dbReference type="EMBL" id="PQCO01000141">
    <property type="protein sequence ID" value="PUE03966.1"/>
    <property type="molecule type" value="Genomic_DNA"/>
</dbReference>
<dbReference type="SUPFAM" id="SSF47240">
    <property type="entry name" value="Ferritin-like"/>
    <property type="match status" value="1"/>
</dbReference>
<dbReference type="Proteomes" id="UP000250928">
    <property type="component" value="Unassembled WGS sequence"/>
</dbReference>
<evidence type="ECO:0000313" key="1">
    <source>
        <dbReference type="EMBL" id="PUE03966.1"/>
    </source>
</evidence>
<proteinExistence type="predicted"/>
<name>A0A6N4E4U9_9GAMM</name>
<dbReference type="InterPro" id="IPR011197">
    <property type="entry name" value="UCP012318"/>
</dbReference>
<reference evidence="1 2" key="1">
    <citation type="submission" date="2018-01" db="EMBL/GenBank/DDBJ databases">
        <title>Novel co-symbiosis in the lucinid bivalve Phacoides pectinatus.</title>
        <authorList>
            <person name="Lim S.J."/>
            <person name="Davis B.G."/>
            <person name="Gill D.E."/>
            <person name="Engel A.S."/>
            <person name="Anderson L.C."/>
            <person name="Campbell B.J."/>
        </authorList>
    </citation>
    <scope>NUCLEOTIDE SEQUENCE [LARGE SCALE GENOMIC DNA]</scope>
    <source>
        <strain evidence="1">N3_P5</strain>
    </source>
</reference>
<accession>A0A6N4E4U9</accession>